<keyword evidence="2" id="KW-1185">Reference proteome</keyword>
<protein>
    <submittedName>
        <fullName evidence="1">Uncharacterized protein</fullName>
    </submittedName>
</protein>
<evidence type="ECO:0000313" key="1">
    <source>
        <dbReference type="EMBL" id="KFF30239.1"/>
    </source>
</evidence>
<sequence>MMIKQNLLRLVSFLAPFLLIYGQVGINTPSPHSKSALEVFSNDKGFLPPRLTTSQRDALITSGAPDESSEGMVIYNKTVHCLEFWNSMEWINMCQGNAAVYAIDCEPVVNGNFYAGSPAAGSVRIKVTVSSPGKYKINTATINGMSFNGEGNFENTGEQYVILSAEGTPAQTGTYTYSIINPGGNESCTFNVTVTNQPSGRVIKILSVIPDAWNGTLSTDSNGTYSSVARSKLTNPSNFGPNGSVVMSNFIFETVNIRTATPSELATAIDNADIIWIGYVYTSYFSDQSIAVLKQKIQEKKKFFVIDAEHQNLSPINKLNIGYTTQYINSQRPGSFFTTGSQGPNSGIFGNLPENTKLQTNRYMGRLTQYPATAKLFMKDSAGGAAGTLDGNVLVYTDVNLFYNYESTDKFYSEGSSCTESPNAKFFCNLFSIAIEYVR</sequence>
<comment type="caution">
    <text evidence="1">The sequence shown here is derived from an EMBL/GenBank/DDBJ whole genome shotgun (WGS) entry which is preliminary data.</text>
</comment>
<dbReference type="Proteomes" id="UP000028709">
    <property type="component" value="Unassembled WGS sequence"/>
</dbReference>
<reference evidence="1 2" key="1">
    <citation type="submission" date="2014-07" db="EMBL/GenBank/DDBJ databases">
        <title>Genome of Chryseobacterium piperi CTM.</title>
        <authorList>
            <person name="Pipes S.E."/>
            <person name="Stropko S.J."/>
            <person name="Newman J.D."/>
        </authorList>
    </citation>
    <scope>NUCLEOTIDE SEQUENCE [LARGE SCALE GENOMIC DNA]</scope>
    <source>
        <strain evidence="1 2">CTM</strain>
    </source>
</reference>
<dbReference type="EMBL" id="JPRJ01000001">
    <property type="protein sequence ID" value="KFF30239.1"/>
    <property type="molecule type" value="Genomic_DNA"/>
</dbReference>
<dbReference type="RefSeq" id="WP_034680357.1">
    <property type="nucleotide sequence ID" value="NZ_CP023049.2"/>
</dbReference>
<organism evidence="1 2">
    <name type="scientific">Chryseobacterium piperi</name>
    <dbReference type="NCBI Taxonomy" id="558152"/>
    <lineage>
        <taxon>Bacteria</taxon>
        <taxon>Pseudomonadati</taxon>
        <taxon>Bacteroidota</taxon>
        <taxon>Flavobacteriia</taxon>
        <taxon>Flavobacteriales</taxon>
        <taxon>Weeksellaceae</taxon>
        <taxon>Chryseobacterium group</taxon>
        <taxon>Chryseobacterium</taxon>
    </lineage>
</organism>
<dbReference type="OrthoDB" id="1377352at2"/>
<proteinExistence type="predicted"/>
<name>A0A086BMS5_9FLAO</name>
<dbReference type="AlphaFoldDB" id="A0A086BMS5"/>
<evidence type="ECO:0000313" key="2">
    <source>
        <dbReference type="Proteomes" id="UP000028709"/>
    </source>
</evidence>
<accession>A0A086BMS5</accession>
<dbReference type="eggNOG" id="ENOG5030J56">
    <property type="taxonomic scope" value="Bacteria"/>
</dbReference>
<gene>
    <name evidence="1" type="ORF">IQ37_00175</name>
</gene>
<dbReference type="STRING" id="558152.IQ37_00175"/>